<dbReference type="Proteomes" id="UP000326396">
    <property type="component" value="Linkage Group LG2"/>
</dbReference>
<reference evidence="1 2" key="1">
    <citation type="submission" date="2019-05" db="EMBL/GenBank/DDBJ databases">
        <title>Mikania micrantha, genome provides insights into the molecular mechanism of rapid growth.</title>
        <authorList>
            <person name="Liu B."/>
        </authorList>
    </citation>
    <scope>NUCLEOTIDE SEQUENCE [LARGE SCALE GENOMIC DNA]</scope>
    <source>
        <strain evidence="1">NLD-2019</strain>
        <tissue evidence="1">Leaf</tissue>
    </source>
</reference>
<organism evidence="1 2">
    <name type="scientific">Mikania micrantha</name>
    <name type="common">bitter vine</name>
    <dbReference type="NCBI Taxonomy" id="192012"/>
    <lineage>
        <taxon>Eukaryota</taxon>
        <taxon>Viridiplantae</taxon>
        <taxon>Streptophyta</taxon>
        <taxon>Embryophyta</taxon>
        <taxon>Tracheophyta</taxon>
        <taxon>Spermatophyta</taxon>
        <taxon>Magnoliopsida</taxon>
        <taxon>eudicotyledons</taxon>
        <taxon>Gunneridae</taxon>
        <taxon>Pentapetalae</taxon>
        <taxon>asterids</taxon>
        <taxon>campanulids</taxon>
        <taxon>Asterales</taxon>
        <taxon>Asteraceae</taxon>
        <taxon>Asteroideae</taxon>
        <taxon>Heliantheae alliance</taxon>
        <taxon>Eupatorieae</taxon>
        <taxon>Mikania</taxon>
    </lineage>
</organism>
<evidence type="ECO:0000313" key="2">
    <source>
        <dbReference type="Proteomes" id="UP000326396"/>
    </source>
</evidence>
<protein>
    <submittedName>
        <fullName evidence="1">Uncharacterized protein</fullName>
    </submittedName>
</protein>
<sequence length="159" mass="18250">MRDVVGEERFSSLLEVLGEERSRRSNTSATYFPINLEMSTNILHEDLGPYGLNVLELPYLPSNKYWSYHTFPVTHTGATILTPEQPYLPSNKYWSYHAYPVSRTGATMLTQYHVLELPYLPHNAYMGATSYPSCNKYRNNYTYPVTSTGATIIHHDMLC</sequence>
<gene>
    <name evidence="1" type="ORF">E3N88_22328</name>
</gene>
<keyword evidence="2" id="KW-1185">Reference proteome</keyword>
<name>A0A5N6NBR8_9ASTR</name>
<evidence type="ECO:0000313" key="1">
    <source>
        <dbReference type="EMBL" id="KAD4584727.1"/>
    </source>
</evidence>
<accession>A0A5N6NBR8</accession>
<dbReference type="EMBL" id="SZYD01000012">
    <property type="protein sequence ID" value="KAD4584727.1"/>
    <property type="molecule type" value="Genomic_DNA"/>
</dbReference>
<dbReference type="AlphaFoldDB" id="A0A5N6NBR8"/>
<proteinExistence type="predicted"/>
<comment type="caution">
    <text evidence="1">The sequence shown here is derived from an EMBL/GenBank/DDBJ whole genome shotgun (WGS) entry which is preliminary data.</text>
</comment>